<proteinExistence type="inferred from homology"/>
<dbReference type="FunFam" id="3.20.20.210:FF:000003">
    <property type="entry name" value="5-methyltetrahydropteroyltriglutamate--homocysteine methyltransferase"/>
    <property type="match status" value="1"/>
</dbReference>
<dbReference type="InterPro" id="IPR038071">
    <property type="entry name" value="UROD/MetE-like_sf"/>
</dbReference>
<feature type="binding site" evidence="11">
    <location>
        <position position="614"/>
    </location>
    <ligand>
        <name>L-homocysteine</name>
        <dbReference type="ChEBI" id="CHEBI:58199"/>
    </ligand>
</feature>
<evidence type="ECO:0000259" key="15">
    <source>
        <dbReference type="Pfam" id="PF08267"/>
    </source>
</evidence>
<feature type="binding site" evidence="12">
    <location>
        <position position="680"/>
    </location>
    <ligand>
        <name>Zn(2+)</name>
        <dbReference type="ChEBI" id="CHEBI:29105"/>
        <label>1</label>
        <note>catalytic</note>
    </ligand>
</feature>
<sequence length="771" mass="86787">MASSVTTHTLGFPRMGEQRELKKALESYWRGDLTEAALRQVGSSLRKQHLQRQSERGVTLLPVGDFAWYDHVLTTSLMLGNVPLRHRADPDAPFDLDTLFRVARGRAPTGLSVAASEMTKWFNTNYHYIVPEFTSESAEFRVSWPQLFEELEEAKELFDAKRLKPVLLGPVSYVYLGKVKSEVPFDRVSLLSKLVPVYAEILKRLAASGVEWVQIDEPVLVLELESNWVRAYRDTYHALRTAIGADIKLLLTTYFESVSHHLPLIASLPVNGLHIDLSLQMQSALEVERALPADWVLSAGVVNGRNVWRTDLLDAYHLLVSLRQQSPPGRAVWIGTSCSLLHSPINLECETELDTEVRGWLAFALQKCGELKLLADAVVAGSETAVAEYSAPLRARQHTKRVVRKEVRDRVAALTAADARRVDAFPERWRVQQKKLNLPLWPTTTIGSFPQTAELRAQRLAFKKGRTEQSVYESQLKEHIAYAIKQQEDIGLDVLVHGEAERNDMVEYFGELLEGFVFTQNGWVQSYGSRCVKPPIIVGDVCRPRPMTVSWSTYAQSLTQRPVKGMLTGPVTILCWSFVREDLSRQSVTEQLALAIRDEVCDLEHAGIKIIQVDEPGLREGLPLQRSKWDEYLDWASRCFRVSTSGVTSQTQIHTHMCYAEVNDVIRTIAAMDADAISIEASRSDMEPLTSFANFTYPNGVGPGVYDIHSPNIPTTQSIVDLLLKATQYLPVRQLWVNPDCGLKTRTWDECRAALNNMVAAAKELRTIKQQ</sequence>
<accession>A0A836I3D9</accession>
<organism evidence="16 17">
    <name type="scientific">Porcisia hertigi</name>
    <dbReference type="NCBI Taxonomy" id="2761500"/>
    <lineage>
        <taxon>Eukaryota</taxon>
        <taxon>Discoba</taxon>
        <taxon>Euglenozoa</taxon>
        <taxon>Kinetoplastea</taxon>
        <taxon>Metakinetoplastina</taxon>
        <taxon>Trypanosomatida</taxon>
        <taxon>Trypanosomatidae</taxon>
        <taxon>Leishmaniinae</taxon>
        <taxon>Porcisia</taxon>
    </lineage>
</organism>
<dbReference type="NCBIfam" id="NF003556">
    <property type="entry name" value="PRK05222.1"/>
    <property type="match status" value="1"/>
</dbReference>
<feature type="active site" description="Proton donor" evidence="13">
    <location>
        <position position="709"/>
    </location>
</feature>
<dbReference type="NCBIfam" id="TIGR01371">
    <property type="entry name" value="met_syn_B12ind"/>
    <property type="match status" value="1"/>
</dbReference>
<dbReference type="HAMAP" id="MF_00172">
    <property type="entry name" value="Meth_synth"/>
    <property type="match status" value="1"/>
</dbReference>
<dbReference type="RefSeq" id="XP_067754945.1">
    <property type="nucleotide sequence ID" value="XM_067899739.1"/>
</dbReference>
<dbReference type="Proteomes" id="UP000674318">
    <property type="component" value="Unassembled WGS sequence"/>
</dbReference>
<comment type="pathway">
    <text evidence="2">Amino-acid biosynthesis; L-methionine biosynthesis via de novo pathway; L-methionine from L-homocysteine (MetE route): step 1/1.</text>
</comment>
<feature type="binding site" evidence="11">
    <location>
        <position position="499"/>
    </location>
    <ligand>
        <name>L-methionine</name>
        <dbReference type="ChEBI" id="CHEBI:57844"/>
    </ligand>
</feature>
<name>A0A836I3D9_9TRYP</name>
<dbReference type="Pfam" id="PF08267">
    <property type="entry name" value="Meth_synt_1"/>
    <property type="match status" value="1"/>
</dbReference>
<dbReference type="GO" id="GO:0032259">
    <property type="term" value="P:methylation"/>
    <property type="evidence" value="ECO:0007669"/>
    <property type="project" value="UniProtKB-KW"/>
</dbReference>
<dbReference type="CDD" id="cd03311">
    <property type="entry name" value="CIMS_C_terminal_like"/>
    <property type="match status" value="1"/>
</dbReference>
<dbReference type="UniPathway" id="UPA00051">
    <property type="reaction ID" value="UER00082"/>
</dbReference>
<evidence type="ECO:0000256" key="8">
    <source>
        <dbReference type="ARBA" id="ARBA00022723"/>
    </source>
</evidence>
<feature type="binding site" evidence="12">
    <location>
        <position position="656"/>
    </location>
    <ligand>
        <name>Zn(2+)</name>
        <dbReference type="ChEBI" id="CHEBI:29105"/>
        <label>1</label>
        <note>catalytic</note>
    </ligand>
</feature>
<dbReference type="PIRSF" id="PIRSF000382">
    <property type="entry name" value="MeTrfase_B12_ind"/>
    <property type="match status" value="1"/>
</dbReference>
<feature type="binding site" evidence="12">
    <location>
        <position position="741"/>
    </location>
    <ligand>
        <name>Zn(2+)</name>
        <dbReference type="ChEBI" id="CHEBI:29105"/>
        <label>1</label>
        <note>catalytic</note>
    </ligand>
</feature>
<dbReference type="InterPro" id="IPR002629">
    <property type="entry name" value="Met_Synth_C/arc"/>
</dbReference>
<evidence type="ECO:0000256" key="10">
    <source>
        <dbReference type="ARBA" id="ARBA00023167"/>
    </source>
</evidence>
<feature type="binding site" evidence="11">
    <location>
        <position position="125"/>
    </location>
    <ligand>
        <name>5-methyltetrahydropteroyltri-L-glutamate</name>
        <dbReference type="ChEBI" id="CHEBI:58207"/>
    </ligand>
</feature>
<evidence type="ECO:0000256" key="3">
    <source>
        <dbReference type="ARBA" id="ARBA00009553"/>
    </source>
</evidence>
<dbReference type="AlphaFoldDB" id="A0A836I3D9"/>
<feature type="binding site" evidence="11">
    <location>
        <position position="614"/>
    </location>
    <ligand>
        <name>L-methionine</name>
        <dbReference type="ChEBI" id="CHEBI:57844"/>
    </ligand>
</feature>
<evidence type="ECO:0000256" key="12">
    <source>
        <dbReference type="PIRSR" id="PIRSR000382-2"/>
    </source>
</evidence>
<dbReference type="GeneID" id="94289816"/>
<comment type="cofactor">
    <cofactor evidence="12">
        <name>Zn(2+)</name>
        <dbReference type="ChEBI" id="CHEBI:29105"/>
    </cofactor>
    <text evidence="12">Binds 2 Zn(2+) ions per subunit.</text>
</comment>
<evidence type="ECO:0000256" key="5">
    <source>
        <dbReference type="ARBA" id="ARBA00022603"/>
    </source>
</evidence>
<keyword evidence="10" id="KW-0486">Methionine biosynthesis</keyword>
<evidence type="ECO:0000256" key="2">
    <source>
        <dbReference type="ARBA" id="ARBA00004681"/>
    </source>
</evidence>
<keyword evidence="6" id="KW-0028">Amino-acid biosynthesis</keyword>
<dbReference type="OrthoDB" id="276697at2759"/>
<keyword evidence="17" id="KW-1185">Reference proteome</keyword>
<feature type="domain" description="Cobalamin-independent methionine synthase MetE N-terminal" evidence="15">
    <location>
        <begin position="7"/>
        <end position="325"/>
    </location>
</feature>
<evidence type="ECO:0000313" key="16">
    <source>
        <dbReference type="EMBL" id="KAG5497477.1"/>
    </source>
</evidence>
<feature type="binding site" evidence="11">
    <location>
        <position position="22"/>
    </location>
    <ligand>
        <name>5-methyltetrahydropteroyltri-L-glutamate</name>
        <dbReference type="ChEBI" id="CHEBI:58207"/>
    </ligand>
</feature>
<dbReference type="GO" id="GO:0008270">
    <property type="term" value="F:zinc ion binding"/>
    <property type="evidence" value="ECO:0007669"/>
    <property type="project" value="InterPro"/>
</dbReference>
<protein>
    <recommendedName>
        <fullName evidence="4">5-methyltetrahydropteroyltriglutamate--homocysteine S-methyltransferase</fullName>
        <ecNumber evidence="4">2.1.1.14</ecNumber>
    </recommendedName>
</protein>
<comment type="similarity">
    <text evidence="3">Belongs to the vitamin-B12 independent methionine synthase family.</text>
</comment>
<dbReference type="SUPFAM" id="SSF51726">
    <property type="entry name" value="UROD/MetE-like"/>
    <property type="match status" value="2"/>
</dbReference>
<feature type="binding site" evidence="11">
    <location>
        <begin position="446"/>
        <end position="448"/>
    </location>
    <ligand>
        <name>L-homocysteine</name>
        <dbReference type="ChEBI" id="CHEBI:58199"/>
    </ligand>
</feature>
<evidence type="ECO:0000256" key="11">
    <source>
        <dbReference type="PIRSR" id="PIRSR000382-1"/>
    </source>
</evidence>
<evidence type="ECO:0000259" key="14">
    <source>
        <dbReference type="Pfam" id="PF01717"/>
    </source>
</evidence>
<dbReference type="EMBL" id="JAFJZO010000031">
    <property type="protein sequence ID" value="KAG5497477.1"/>
    <property type="molecule type" value="Genomic_DNA"/>
</dbReference>
<feature type="binding site" evidence="11">
    <location>
        <begin position="530"/>
        <end position="531"/>
    </location>
    <ligand>
        <name>5-methyltetrahydropteroyltri-L-glutamate</name>
        <dbReference type="ChEBI" id="CHEBI:58207"/>
    </ligand>
</feature>
<feature type="domain" description="Cobalamin-independent methionine synthase MetE C-terminal/archaeal" evidence="14">
    <location>
        <begin position="441"/>
        <end position="763"/>
    </location>
</feature>
<evidence type="ECO:0000256" key="1">
    <source>
        <dbReference type="ARBA" id="ARBA00002777"/>
    </source>
</evidence>
<evidence type="ECO:0000313" key="17">
    <source>
        <dbReference type="Proteomes" id="UP000674318"/>
    </source>
</evidence>
<keyword evidence="7" id="KW-0808">Transferase</keyword>
<feature type="binding site" evidence="12">
    <location>
        <position position="658"/>
    </location>
    <ligand>
        <name>Zn(2+)</name>
        <dbReference type="ChEBI" id="CHEBI:29105"/>
        <label>2</label>
    </ligand>
</feature>
<comment type="caution">
    <text evidence="16">The sequence shown here is derived from an EMBL/GenBank/DDBJ whole genome shotgun (WGS) entry which is preliminary data.</text>
</comment>
<evidence type="ECO:0000256" key="7">
    <source>
        <dbReference type="ARBA" id="ARBA00022679"/>
    </source>
</evidence>
<keyword evidence="9 12" id="KW-0862">Zinc</keyword>
<dbReference type="KEGG" id="phet:94289816"/>
<feature type="binding site" evidence="11">
    <location>
        <begin position="446"/>
        <end position="448"/>
    </location>
    <ligand>
        <name>L-methionine</name>
        <dbReference type="ChEBI" id="CHEBI:57844"/>
    </ligand>
</feature>
<dbReference type="Gene3D" id="3.20.20.210">
    <property type="match status" value="2"/>
</dbReference>
<evidence type="ECO:0000256" key="6">
    <source>
        <dbReference type="ARBA" id="ARBA00022605"/>
    </source>
</evidence>
<dbReference type="EC" id="2.1.1.14" evidence="4"/>
<evidence type="ECO:0000256" key="4">
    <source>
        <dbReference type="ARBA" id="ARBA00012034"/>
    </source>
</evidence>
<reference evidence="16 17" key="1">
    <citation type="submission" date="2021-02" db="EMBL/GenBank/DDBJ databases">
        <title>Porcisia hertigi Genome sequencing and assembly.</title>
        <authorList>
            <person name="Almutairi H."/>
            <person name="Gatherer D."/>
        </authorList>
    </citation>
    <scope>NUCLEOTIDE SEQUENCE [LARGE SCALE GENOMIC DNA]</scope>
    <source>
        <strain evidence="16 17">C119</strain>
    </source>
</reference>
<keyword evidence="5" id="KW-0489">Methyltransferase</keyword>
<dbReference type="FunFam" id="3.20.20.210:FF:000002">
    <property type="entry name" value="5-methyltetrahydropteroyltriglutamate--homocysteine methyltransferase"/>
    <property type="match status" value="1"/>
</dbReference>
<dbReference type="InterPro" id="IPR013215">
    <property type="entry name" value="Cbl-indep_Met_Synth_N"/>
</dbReference>
<dbReference type="CDD" id="cd03312">
    <property type="entry name" value="CIMS_N_terminal_like"/>
    <property type="match status" value="1"/>
</dbReference>
<feature type="binding site" evidence="11">
    <location>
        <position position="576"/>
    </location>
    <ligand>
        <name>5-methyltetrahydropteroyltri-L-glutamate</name>
        <dbReference type="ChEBI" id="CHEBI:58207"/>
    </ligand>
</feature>
<dbReference type="GO" id="GO:0071265">
    <property type="term" value="P:L-methionine biosynthetic process"/>
    <property type="evidence" value="ECO:0007669"/>
    <property type="project" value="UniProtKB-ARBA"/>
</dbReference>
<comment type="function">
    <text evidence="1">Catalyzes the transfer of a methyl group from 5-methyltetrahydrofolate to homocysteine resulting in methionine formation.</text>
</comment>
<dbReference type="GO" id="GO:0003871">
    <property type="term" value="F:5-methyltetrahydropteroyltriglutamate-homocysteine S-methyltransferase activity"/>
    <property type="evidence" value="ECO:0007669"/>
    <property type="project" value="UniProtKB-EC"/>
</dbReference>
<gene>
    <name evidence="16" type="ORF">JKF63_03740</name>
</gene>
<keyword evidence="8 12" id="KW-0479">Metal-binding</keyword>
<dbReference type="InterPro" id="IPR006276">
    <property type="entry name" value="Cobalamin-indep_Met_synthase"/>
</dbReference>
<dbReference type="PANTHER" id="PTHR30519">
    <property type="entry name" value="5-METHYLTETRAHYDROPTEROYLTRIGLUTAMATE--HOMOCYSTEINE METHYLTRANSFERASE"/>
    <property type="match status" value="1"/>
</dbReference>
<evidence type="ECO:0000256" key="13">
    <source>
        <dbReference type="PIRSR" id="PIRSR000382-3"/>
    </source>
</evidence>
<evidence type="ECO:0000256" key="9">
    <source>
        <dbReference type="ARBA" id="ARBA00022833"/>
    </source>
</evidence>
<dbReference type="Pfam" id="PF01717">
    <property type="entry name" value="Meth_synt_2"/>
    <property type="match status" value="1"/>
</dbReference>